<dbReference type="EMBL" id="SSTD01001743">
    <property type="protein sequence ID" value="TYK29327.1"/>
    <property type="molecule type" value="Genomic_DNA"/>
</dbReference>
<evidence type="ECO:0000256" key="1">
    <source>
        <dbReference type="SAM" id="MobiDB-lite"/>
    </source>
</evidence>
<keyword evidence="3" id="KW-0418">Kinase</keyword>
<dbReference type="AlphaFoldDB" id="A0A5A7TIQ1"/>
<dbReference type="EMBL" id="SSTE01015327">
    <property type="protein sequence ID" value="KAA0043263.1"/>
    <property type="molecule type" value="Genomic_DNA"/>
</dbReference>
<keyword evidence="3" id="KW-0808">Transferase</keyword>
<evidence type="ECO:0000313" key="5">
    <source>
        <dbReference type="Proteomes" id="UP000321947"/>
    </source>
</evidence>
<feature type="region of interest" description="Disordered" evidence="1">
    <location>
        <begin position="1"/>
        <end position="30"/>
    </location>
</feature>
<dbReference type="Proteomes" id="UP000321393">
    <property type="component" value="Unassembled WGS sequence"/>
</dbReference>
<protein>
    <submittedName>
        <fullName evidence="2">Protein phosphatase 2C and cyclic nucleotide-binding/kinase domain-containing protein</fullName>
    </submittedName>
</protein>
<gene>
    <name evidence="3" type="ORF">E5676_scaffold129G00350</name>
    <name evidence="2" type="ORF">E6C27_scaffold110G001500</name>
</gene>
<reference evidence="4 5" key="1">
    <citation type="submission" date="2019-08" db="EMBL/GenBank/DDBJ databases">
        <title>Draft genome sequences of two oriental melons (Cucumis melo L. var makuwa).</title>
        <authorList>
            <person name="Kwon S.-Y."/>
        </authorList>
    </citation>
    <scope>NUCLEOTIDE SEQUENCE [LARGE SCALE GENOMIC DNA]</scope>
    <source>
        <strain evidence="5">cv. Chang Bougi</strain>
        <strain evidence="4">cv. SW 3</strain>
        <tissue evidence="2">Leaf</tissue>
    </source>
</reference>
<dbReference type="Proteomes" id="UP000321947">
    <property type="component" value="Unassembled WGS sequence"/>
</dbReference>
<organism evidence="2 4">
    <name type="scientific">Cucumis melo var. makuwa</name>
    <name type="common">Oriental melon</name>
    <dbReference type="NCBI Taxonomy" id="1194695"/>
    <lineage>
        <taxon>Eukaryota</taxon>
        <taxon>Viridiplantae</taxon>
        <taxon>Streptophyta</taxon>
        <taxon>Embryophyta</taxon>
        <taxon>Tracheophyta</taxon>
        <taxon>Spermatophyta</taxon>
        <taxon>Magnoliopsida</taxon>
        <taxon>eudicotyledons</taxon>
        <taxon>Gunneridae</taxon>
        <taxon>Pentapetalae</taxon>
        <taxon>rosids</taxon>
        <taxon>fabids</taxon>
        <taxon>Cucurbitales</taxon>
        <taxon>Cucurbitaceae</taxon>
        <taxon>Benincaseae</taxon>
        <taxon>Cucumis</taxon>
    </lineage>
</organism>
<dbReference type="GO" id="GO:0016301">
    <property type="term" value="F:kinase activity"/>
    <property type="evidence" value="ECO:0007669"/>
    <property type="project" value="UniProtKB-KW"/>
</dbReference>
<comment type="caution">
    <text evidence="2">The sequence shown here is derived from an EMBL/GenBank/DDBJ whole genome shotgun (WGS) entry which is preliminary data.</text>
</comment>
<evidence type="ECO:0000313" key="2">
    <source>
        <dbReference type="EMBL" id="KAA0043263.1"/>
    </source>
</evidence>
<proteinExistence type="predicted"/>
<accession>A0A5A7TIQ1</accession>
<evidence type="ECO:0000313" key="4">
    <source>
        <dbReference type="Proteomes" id="UP000321393"/>
    </source>
</evidence>
<sequence length="122" mass="13963">MFKSPLPHPATRRYNQDWAKKGKLPSIEAGPGIKASKLLKSHRALHEKFQDACESRHDTLDENEVHVGEVQVDLYENMIETTPTNGNYKSYDSKDDTFTWKLIEMNNESFDIPQQGDAPKKS</sequence>
<evidence type="ECO:0000313" key="3">
    <source>
        <dbReference type="EMBL" id="TYK29327.1"/>
    </source>
</evidence>
<name>A0A5A7TIQ1_CUCMM</name>